<gene>
    <name evidence="12" type="ORF">A1353_05695</name>
</gene>
<dbReference type="PROSITE" id="PS50109">
    <property type="entry name" value="HIS_KIN"/>
    <property type="match status" value="1"/>
</dbReference>
<evidence type="ECO:0000256" key="8">
    <source>
        <dbReference type="ARBA" id="ARBA00022989"/>
    </source>
</evidence>
<dbReference type="RefSeq" id="WP_064035578.1">
    <property type="nucleotide sequence ID" value="NZ_LUUH01000013.1"/>
</dbReference>
<evidence type="ECO:0000259" key="11">
    <source>
        <dbReference type="PROSITE" id="PS50109"/>
    </source>
</evidence>
<reference evidence="12 13" key="1">
    <citation type="submission" date="2016-03" db="EMBL/GenBank/DDBJ databases">
        <authorList>
            <person name="Ploux O."/>
        </authorList>
    </citation>
    <scope>NUCLEOTIDE SEQUENCE [LARGE SCALE GENOMIC DNA]</scope>
    <source>
        <strain evidence="12 13">R-45371</strain>
    </source>
</reference>
<protein>
    <recommendedName>
        <fullName evidence="3">histidine kinase</fullName>
        <ecNumber evidence="3">2.7.13.3</ecNumber>
    </recommendedName>
</protein>
<dbReference type="AlphaFoldDB" id="A0A177MTF9"/>
<keyword evidence="8 10" id="KW-1133">Transmembrane helix</keyword>
<comment type="catalytic activity">
    <reaction evidence="1">
        <text>ATP + protein L-histidine = ADP + protein N-phospho-L-histidine.</text>
        <dbReference type="EC" id="2.7.13.3"/>
    </reaction>
</comment>
<dbReference type="PRINTS" id="PR00344">
    <property type="entry name" value="BCTRLSENSOR"/>
</dbReference>
<name>A0A177MTF9_METMH</name>
<dbReference type="GO" id="GO:0005886">
    <property type="term" value="C:plasma membrane"/>
    <property type="evidence" value="ECO:0007669"/>
    <property type="project" value="TreeGrafter"/>
</dbReference>
<dbReference type="Gene3D" id="1.10.287.130">
    <property type="match status" value="1"/>
</dbReference>
<dbReference type="SMART" id="SM00387">
    <property type="entry name" value="HATPase_c"/>
    <property type="match status" value="1"/>
</dbReference>
<keyword evidence="6 10" id="KW-0812">Transmembrane</keyword>
<evidence type="ECO:0000256" key="3">
    <source>
        <dbReference type="ARBA" id="ARBA00012438"/>
    </source>
</evidence>
<keyword evidence="9 10" id="KW-0472">Membrane</keyword>
<evidence type="ECO:0000256" key="7">
    <source>
        <dbReference type="ARBA" id="ARBA00022777"/>
    </source>
</evidence>
<comment type="caution">
    <text evidence="12">The sequence shown here is derived from an EMBL/GenBank/DDBJ whole genome shotgun (WGS) entry which is preliminary data.</text>
</comment>
<evidence type="ECO:0000256" key="2">
    <source>
        <dbReference type="ARBA" id="ARBA00004370"/>
    </source>
</evidence>
<accession>A0A177MTF9</accession>
<dbReference type="InterPro" id="IPR036890">
    <property type="entry name" value="HATPase_C_sf"/>
</dbReference>
<dbReference type="SUPFAM" id="SSF47384">
    <property type="entry name" value="Homodimeric domain of signal transducing histidine kinase"/>
    <property type="match status" value="1"/>
</dbReference>
<evidence type="ECO:0000256" key="4">
    <source>
        <dbReference type="ARBA" id="ARBA00022553"/>
    </source>
</evidence>
<comment type="subcellular location">
    <subcellularLocation>
        <location evidence="2">Membrane</location>
    </subcellularLocation>
</comment>
<evidence type="ECO:0000256" key="5">
    <source>
        <dbReference type="ARBA" id="ARBA00022679"/>
    </source>
</evidence>
<dbReference type="EC" id="2.7.13.3" evidence="3"/>
<dbReference type="Gene3D" id="3.30.565.10">
    <property type="entry name" value="Histidine kinase-like ATPase, C-terminal domain"/>
    <property type="match status" value="1"/>
</dbReference>
<organism evidence="12 13">
    <name type="scientific">Methylomonas methanica</name>
    <dbReference type="NCBI Taxonomy" id="421"/>
    <lineage>
        <taxon>Bacteria</taxon>
        <taxon>Pseudomonadati</taxon>
        <taxon>Pseudomonadota</taxon>
        <taxon>Gammaproteobacteria</taxon>
        <taxon>Methylococcales</taxon>
        <taxon>Methylococcaceae</taxon>
        <taxon>Methylomonas</taxon>
    </lineage>
</organism>
<evidence type="ECO:0000256" key="6">
    <source>
        <dbReference type="ARBA" id="ARBA00022692"/>
    </source>
</evidence>
<evidence type="ECO:0000256" key="9">
    <source>
        <dbReference type="ARBA" id="ARBA00023136"/>
    </source>
</evidence>
<dbReference type="InterPro" id="IPR050428">
    <property type="entry name" value="TCS_sensor_his_kinase"/>
</dbReference>
<dbReference type="InterPro" id="IPR036097">
    <property type="entry name" value="HisK_dim/P_sf"/>
</dbReference>
<dbReference type="PANTHER" id="PTHR45436:SF5">
    <property type="entry name" value="SENSOR HISTIDINE KINASE TRCS"/>
    <property type="match status" value="1"/>
</dbReference>
<evidence type="ECO:0000256" key="1">
    <source>
        <dbReference type="ARBA" id="ARBA00000085"/>
    </source>
</evidence>
<sequence>MKFKNFLSLKSLIVLGFVIAVIPLFLAVMYAAFGMRETSALGRTVNTHVFEQTKTIRLVLQKASDIERKAKLFVLLSDPTLRQPYERQSYETVRASFKQALSDLLKLHVDNKIALLVNELSEKENLIYQQIIGSDDENNLELPIDEAFQGLRESAATLSREFENHVDHEFNELHQLSESLEHGLLVKGAVLLAISFSVIATLLIVLSRSMRQLDVSIRRLGAGELAEPILVNGPSDLRYLGNRLEWLRTHLLELEVSKQQFMQNVAREIELPLASLRQDAELLAGETDYDPNSKRQATVLHLCANIEKLNSVSEELLRYSRINSLPDIKRKESVNIKDLLETMVEDFQPVLSSKAIAIRMLARPVEVSGFPEQLRAIIEQLLTNAVKFSPEGGEIRVILRDAGTLMELEVEDEGPGIAADERDHIFEPFYRGKAGETGDSDGPGLGLAIVKEYVANHQGKVEVIDARQDQQGARIRVQIPLNGEN</sequence>
<feature type="transmembrane region" description="Helical" evidence="10">
    <location>
        <begin position="12"/>
        <end position="33"/>
    </location>
</feature>
<dbReference type="Pfam" id="PF02518">
    <property type="entry name" value="HATPase_c"/>
    <property type="match status" value="1"/>
</dbReference>
<proteinExistence type="predicted"/>
<dbReference type="InterPro" id="IPR005467">
    <property type="entry name" value="His_kinase_dom"/>
</dbReference>
<dbReference type="SUPFAM" id="SSF55874">
    <property type="entry name" value="ATPase domain of HSP90 chaperone/DNA topoisomerase II/histidine kinase"/>
    <property type="match status" value="1"/>
</dbReference>
<keyword evidence="7 12" id="KW-0418">Kinase</keyword>
<dbReference type="InterPro" id="IPR003594">
    <property type="entry name" value="HATPase_dom"/>
</dbReference>
<dbReference type="EMBL" id="LUUH01000013">
    <property type="protein sequence ID" value="OAI09058.1"/>
    <property type="molecule type" value="Genomic_DNA"/>
</dbReference>
<evidence type="ECO:0000256" key="10">
    <source>
        <dbReference type="SAM" id="Phobius"/>
    </source>
</evidence>
<dbReference type="InterPro" id="IPR004358">
    <property type="entry name" value="Sig_transdc_His_kin-like_C"/>
</dbReference>
<dbReference type="CDD" id="cd00082">
    <property type="entry name" value="HisKA"/>
    <property type="match status" value="1"/>
</dbReference>
<feature type="domain" description="Histidine kinase" evidence="11">
    <location>
        <begin position="264"/>
        <end position="483"/>
    </location>
</feature>
<dbReference type="InterPro" id="IPR003661">
    <property type="entry name" value="HisK_dim/P_dom"/>
</dbReference>
<keyword evidence="5" id="KW-0808">Transferase</keyword>
<dbReference type="CDD" id="cd00075">
    <property type="entry name" value="HATPase"/>
    <property type="match status" value="1"/>
</dbReference>
<dbReference type="PANTHER" id="PTHR45436">
    <property type="entry name" value="SENSOR HISTIDINE KINASE YKOH"/>
    <property type="match status" value="1"/>
</dbReference>
<dbReference type="Proteomes" id="UP000077763">
    <property type="component" value="Unassembled WGS sequence"/>
</dbReference>
<evidence type="ECO:0000313" key="12">
    <source>
        <dbReference type="EMBL" id="OAI09058.1"/>
    </source>
</evidence>
<dbReference type="GO" id="GO:0000155">
    <property type="term" value="F:phosphorelay sensor kinase activity"/>
    <property type="evidence" value="ECO:0007669"/>
    <property type="project" value="InterPro"/>
</dbReference>
<evidence type="ECO:0000313" key="13">
    <source>
        <dbReference type="Proteomes" id="UP000077763"/>
    </source>
</evidence>
<keyword evidence="4" id="KW-0597">Phosphoprotein</keyword>